<keyword evidence="3" id="KW-0012">Acyltransferase</keyword>
<feature type="transmembrane region" description="Helical" evidence="1">
    <location>
        <begin position="27"/>
        <end position="49"/>
    </location>
</feature>
<dbReference type="EMBL" id="JALNMH010000006">
    <property type="protein sequence ID" value="MCK7593612.1"/>
    <property type="molecule type" value="Genomic_DNA"/>
</dbReference>
<organism evidence="3 4">
    <name type="scientific">Pseudomarimonas salicorniae</name>
    <dbReference type="NCBI Taxonomy" id="2933270"/>
    <lineage>
        <taxon>Bacteria</taxon>
        <taxon>Pseudomonadati</taxon>
        <taxon>Pseudomonadota</taxon>
        <taxon>Gammaproteobacteria</taxon>
        <taxon>Lysobacterales</taxon>
        <taxon>Lysobacteraceae</taxon>
        <taxon>Pseudomarimonas</taxon>
    </lineage>
</organism>
<dbReference type="PANTHER" id="PTHR23028">
    <property type="entry name" value="ACETYLTRANSFERASE"/>
    <property type="match status" value="1"/>
</dbReference>
<feature type="transmembrane region" description="Helical" evidence="1">
    <location>
        <begin position="294"/>
        <end position="314"/>
    </location>
</feature>
<evidence type="ECO:0000256" key="1">
    <source>
        <dbReference type="SAM" id="Phobius"/>
    </source>
</evidence>
<evidence type="ECO:0000259" key="2">
    <source>
        <dbReference type="Pfam" id="PF01757"/>
    </source>
</evidence>
<evidence type="ECO:0000313" key="3">
    <source>
        <dbReference type="EMBL" id="MCK7593612.1"/>
    </source>
</evidence>
<dbReference type="PANTHER" id="PTHR23028:SF53">
    <property type="entry name" value="ACYL_TRANSF_3 DOMAIN-CONTAINING PROTEIN"/>
    <property type="match status" value="1"/>
</dbReference>
<feature type="transmembrane region" description="Helical" evidence="1">
    <location>
        <begin position="263"/>
        <end position="282"/>
    </location>
</feature>
<proteinExistence type="predicted"/>
<dbReference type="InterPro" id="IPR050879">
    <property type="entry name" value="Acyltransferase_3"/>
</dbReference>
<sequence>MGTLRLLLALSVVLFHSGPFWLTGTHFVGGVLAVESFFVISGFYMALVLGERYRGRLGAFYWNRFARLFPLYWAVWLLYFLAGEIEPSIDRFAALAASDPSPGTVALVLIANWLLIGSDWLLLLSSGSEGLYFTGNFLAEPVWLFKFHYVPQAWSLPIELAFYAIAPFLVHSPRRLLALAMASFAAKYATLAQLGPVDPWYYRFAPFELWLFCLGALAWHGMQRFDTGSLVRWRWPVLLAMVLAILGFEWLGDAPLHSITSPGYAAFLVALCIALPVLFRAFGDSRWDRQLGELSYPIYLSHLLVVGVVVHFGLRIGDDASGLIVIGSLLAGGVLAFWVARPLERALRRTARHDPGASRSAEEERR</sequence>
<feature type="transmembrane region" description="Helical" evidence="1">
    <location>
        <begin position="320"/>
        <end position="340"/>
    </location>
</feature>
<dbReference type="GO" id="GO:0016746">
    <property type="term" value="F:acyltransferase activity"/>
    <property type="evidence" value="ECO:0007669"/>
    <property type="project" value="UniProtKB-KW"/>
</dbReference>
<dbReference type="Pfam" id="PF01757">
    <property type="entry name" value="Acyl_transf_3"/>
    <property type="match status" value="1"/>
</dbReference>
<feature type="transmembrane region" description="Helical" evidence="1">
    <location>
        <begin position="233"/>
        <end position="251"/>
    </location>
</feature>
<keyword evidence="3" id="KW-0808">Transferase</keyword>
<evidence type="ECO:0000313" key="4">
    <source>
        <dbReference type="Proteomes" id="UP001431449"/>
    </source>
</evidence>
<reference evidence="3" key="1">
    <citation type="submission" date="2022-04" db="EMBL/GenBank/DDBJ databases">
        <title>Lysobacter sp. CAU 1642 isolated from sea sand.</title>
        <authorList>
            <person name="Kim W."/>
        </authorList>
    </citation>
    <scope>NUCLEOTIDE SEQUENCE</scope>
    <source>
        <strain evidence="3">CAU 1642</strain>
    </source>
</reference>
<keyword evidence="4" id="KW-1185">Reference proteome</keyword>
<keyword evidence="1" id="KW-0812">Transmembrane</keyword>
<accession>A0ABT0GGY2</accession>
<feature type="transmembrane region" description="Helical" evidence="1">
    <location>
        <begin position="61"/>
        <end position="82"/>
    </location>
</feature>
<dbReference type="Proteomes" id="UP001431449">
    <property type="component" value="Unassembled WGS sequence"/>
</dbReference>
<name>A0ABT0GGY2_9GAMM</name>
<dbReference type="RefSeq" id="WP_248207456.1">
    <property type="nucleotide sequence ID" value="NZ_JALNMH010000006.1"/>
</dbReference>
<keyword evidence="1" id="KW-1133">Transmembrane helix</keyword>
<feature type="transmembrane region" description="Helical" evidence="1">
    <location>
        <begin position="102"/>
        <end position="123"/>
    </location>
</feature>
<keyword evidence="1" id="KW-0472">Membrane</keyword>
<dbReference type="InterPro" id="IPR002656">
    <property type="entry name" value="Acyl_transf_3_dom"/>
</dbReference>
<protein>
    <submittedName>
        <fullName evidence="3">Acyltransferase</fullName>
    </submittedName>
</protein>
<comment type="caution">
    <text evidence="3">The sequence shown here is derived from an EMBL/GenBank/DDBJ whole genome shotgun (WGS) entry which is preliminary data.</text>
</comment>
<gene>
    <name evidence="3" type="ORF">M0G41_08020</name>
</gene>
<feature type="domain" description="Acyltransferase 3" evidence="2">
    <location>
        <begin position="4"/>
        <end position="339"/>
    </location>
</feature>